<evidence type="ECO:0000256" key="7">
    <source>
        <dbReference type="PROSITE-ProRule" id="PRU00076"/>
    </source>
</evidence>
<dbReference type="PROSITE" id="PS01186">
    <property type="entry name" value="EGF_2"/>
    <property type="match status" value="1"/>
</dbReference>
<evidence type="ECO:0000256" key="4">
    <source>
        <dbReference type="ARBA" id="ARBA00023157"/>
    </source>
</evidence>
<dbReference type="PANTHER" id="PTHR12916:SF4">
    <property type="entry name" value="UNINFLATABLE, ISOFORM C"/>
    <property type="match status" value="1"/>
</dbReference>
<dbReference type="CDD" id="cd00054">
    <property type="entry name" value="EGF_CA"/>
    <property type="match status" value="2"/>
</dbReference>
<evidence type="ECO:0000259" key="9">
    <source>
        <dbReference type="PROSITE" id="PS50026"/>
    </source>
</evidence>
<protein>
    <recommendedName>
        <fullName evidence="13">Cadherin domain-containing protein</fullName>
    </recommendedName>
</protein>
<dbReference type="Gene3D" id="2.10.25.10">
    <property type="entry name" value="Laminin"/>
    <property type="match status" value="2"/>
</dbReference>
<evidence type="ECO:0000256" key="3">
    <source>
        <dbReference type="ARBA" id="ARBA00022737"/>
    </source>
</evidence>
<dbReference type="InterPro" id="IPR000152">
    <property type="entry name" value="EGF-type_Asp/Asn_hydroxyl_site"/>
</dbReference>
<dbReference type="SUPFAM" id="SSF49313">
    <property type="entry name" value="Cadherin-like"/>
    <property type="match status" value="1"/>
</dbReference>
<dbReference type="OrthoDB" id="430340at2759"/>
<proteinExistence type="predicted"/>
<evidence type="ECO:0000256" key="6">
    <source>
        <dbReference type="PROSITE-ProRule" id="PRU00043"/>
    </source>
</evidence>
<dbReference type="GO" id="GO:0005509">
    <property type="term" value="F:calcium ion binding"/>
    <property type="evidence" value="ECO:0007669"/>
    <property type="project" value="UniProtKB-UniRule"/>
</dbReference>
<evidence type="ECO:0000313" key="11">
    <source>
        <dbReference type="EMBL" id="CAH1775823.1"/>
    </source>
</evidence>
<feature type="signal peptide" evidence="8">
    <location>
        <begin position="1"/>
        <end position="23"/>
    </location>
</feature>
<keyword evidence="1 7" id="KW-0245">EGF-like domain</keyword>
<evidence type="ECO:0000256" key="8">
    <source>
        <dbReference type="SAM" id="SignalP"/>
    </source>
</evidence>
<dbReference type="PROSITE" id="PS01187">
    <property type="entry name" value="EGF_CA"/>
    <property type="match status" value="1"/>
</dbReference>
<dbReference type="Pfam" id="PF12661">
    <property type="entry name" value="hEGF"/>
    <property type="match status" value="1"/>
</dbReference>
<keyword evidence="2 8" id="KW-0732">Signal</keyword>
<evidence type="ECO:0000259" key="10">
    <source>
        <dbReference type="PROSITE" id="PS50268"/>
    </source>
</evidence>
<name>A0A8S4N4P4_OWEFU</name>
<dbReference type="Proteomes" id="UP000749559">
    <property type="component" value="Unassembled WGS sequence"/>
</dbReference>
<evidence type="ECO:0000256" key="2">
    <source>
        <dbReference type="ARBA" id="ARBA00022729"/>
    </source>
</evidence>
<reference evidence="11" key="1">
    <citation type="submission" date="2022-03" db="EMBL/GenBank/DDBJ databases">
        <authorList>
            <person name="Martin C."/>
        </authorList>
    </citation>
    <scope>NUCLEOTIDE SEQUENCE</scope>
</reference>
<dbReference type="SMART" id="SM00179">
    <property type="entry name" value="EGF_CA"/>
    <property type="match status" value="2"/>
</dbReference>
<evidence type="ECO:0008006" key="13">
    <source>
        <dbReference type="Google" id="ProtNLM"/>
    </source>
</evidence>
<dbReference type="PROSITE" id="PS50268">
    <property type="entry name" value="CADHERIN_2"/>
    <property type="match status" value="1"/>
</dbReference>
<dbReference type="SMART" id="SM00181">
    <property type="entry name" value="EGF"/>
    <property type="match status" value="1"/>
</dbReference>
<dbReference type="EMBL" id="CAIIXF020000001">
    <property type="protein sequence ID" value="CAH1775823.1"/>
    <property type="molecule type" value="Genomic_DNA"/>
</dbReference>
<dbReference type="InterPro" id="IPR000742">
    <property type="entry name" value="EGF"/>
</dbReference>
<dbReference type="AlphaFoldDB" id="A0A8S4N4P4"/>
<dbReference type="InterPro" id="IPR002126">
    <property type="entry name" value="Cadherin-like_dom"/>
</dbReference>
<comment type="caution">
    <text evidence="11">The sequence shown here is derived from an EMBL/GenBank/DDBJ whole genome shotgun (WGS) entry which is preliminary data.</text>
</comment>
<dbReference type="SUPFAM" id="SSF57196">
    <property type="entry name" value="EGF/Laminin"/>
    <property type="match status" value="2"/>
</dbReference>
<feature type="non-terminal residue" evidence="11">
    <location>
        <position position="387"/>
    </location>
</feature>
<feature type="chain" id="PRO_5035808730" description="Cadherin domain-containing protein" evidence="8">
    <location>
        <begin position="24"/>
        <end position="387"/>
    </location>
</feature>
<evidence type="ECO:0000256" key="1">
    <source>
        <dbReference type="ARBA" id="ARBA00022536"/>
    </source>
</evidence>
<dbReference type="PROSITE" id="PS00010">
    <property type="entry name" value="ASX_HYDROXYL"/>
    <property type="match status" value="1"/>
</dbReference>
<keyword evidence="5" id="KW-0325">Glycoprotein</keyword>
<dbReference type="Gene3D" id="2.60.40.60">
    <property type="entry name" value="Cadherins"/>
    <property type="match status" value="1"/>
</dbReference>
<dbReference type="PROSITE" id="PS50026">
    <property type="entry name" value="EGF_3"/>
    <property type="match status" value="2"/>
</dbReference>
<accession>A0A8S4N4P4</accession>
<feature type="domain" description="EGF-like" evidence="9">
    <location>
        <begin position="362"/>
        <end position="387"/>
    </location>
</feature>
<dbReference type="PROSITE" id="PS51257">
    <property type="entry name" value="PROKAR_LIPOPROTEIN"/>
    <property type="match status" value="1"/>
</dbReference>
<dbReference type="PANTHER" id="PTHR12916">
    <property type="entry name" value="CYTOCHROME C OXIDASE POLYPEPTIDE VIC-2"/>
    <property type="match status" value="1"/>
</dbReference>
<dbReference type="InterPro" id="IPR015919">
    <property type="entry name" value="Cadherin-like_sf"/>
</dbReference>
<dbReference type="CDD" id="cd11304">
    <property type="entry name" value="Cadherin_repeat"/>
    <property type="match status" value="1"/>
</dbReference>
<dbReference type="InterPro" id="IPR013032">
    <property type="entry name" value="EGF-like_CS"/>
</dbReference>
<feature type="domain" description="EGF-like" evidence="9">
    <location>
        <begin position="324"/>
        <end position="360"/>
    </location>
</feature>
<evidence type="ECO:0000313" key="12">
    <source>
        <dbReference type="Proteomes" id="UP000749559"/>
    </source>
</evidence>
<dbReference type="Pfam" id="PF00008">
    <property type="entry name" value="EGF"/>
    <property type="match status" value="1"/>
</dbReference>
<evidence type="ECO:0000256" key="5">
    <source>
        <dbReference type="ARBA" id="ARBA00023180"/>
    </source>
</evidence>
<dbReference type="InterPro" id="IPR001881">
    <property type="entry name" value="EGF-like_Ca-bd_dom"/>
</dbReference>
<sequence length="387" mass="41653">MKQYRFSIFIAVFIFASYSGSSATSCSAYTYFGATGSGDWITADPSDTTYNYFNYHDYFDQAFSNNGYDYGTKQSIYVVNDTRYTIDCCGVVEQWTVAVFWPGDVNMQIWTPVSGYEYSLRGENVITVNYQYTNGYDTALVVDGASDQIPVRNGDVIGWYSPGDQNIIKYDLDCTNTLGYNDDCISPSNYFEKDDSSALSVGGSVAFAGPAALWGSSPWIQRNFGVMVEVGPSEPPTFQNVPNTTSIEDNSASGTVIFTANAVDANTLETLTMTISPTTYFAINGSNGEVTVDSALTTGTYVLTIQVSDDCNDVSADLTVTVTAFDDCASSPCLNGATCNDAYLAYTCTCAAGYTGGDCQTDIDECAPTPCQNGGTCTDGINTYTCN</sequence>
<keyword evidence="3" id="KW-0677">Repeat</keyword>
<keyword evidence="12" id="KW-1185">Reference proteome</keyword>
<dbReference type="FunFam" id="2.10.25.10:FF:000143">
    <property type="entry name" value="Protein crumbs 1"/>
    <property type="match status" value="1"/>
</dbReference>
<dbReference type="InterPro" id="IPR018097">
    <property type="entry name" value="EGF_Ca-bd_CS"/>
</dbReference>
<dbReference type="GO" id="GO:0016020">
    <property type="term" value="C:membrane"/>
    <property type="evidence" value="ECO:0007669"/>
    <property type="project" value="InterPro"/>
</dbReference>
<gene>
    <name evidence="11" type="ORF">OFUS_LOCUS3075</name>
</gene>
<organism evidence="11 12">
    <name type="scientific">Owenia fusiformis</name>
    <name type="common">Polychaete worm</name>
    <dbReference type="NCBI Taxonomy" id="6347"/>
    <lineage>
        <taxon>Eukaryota</taxon>
        <taxon>Metazoa</taxon>
        <taxon>Spiralia</taxon>
        <taxon>Lophotrochozoa</taxon>
        <taxon>Annelida</taxon>
        <taxon>Polychaeta</taxon>
        <taxon>Sedentaria</taxon>
        <taxon>Canalipalpata</taxon>
        <taxon>Sabellida</taxon>
        <taxon>Oweniida</taxon>
        <taxon>Oweniidae</taxon>
        <taxon>Owenia</taxon>
    </lineage>
</organism>
<feature type="domain" description="Cadherin" evidence="10">
    <location>
        <begin position="239"/>
        <end position="334"/>
    </location>
</feature>
<comment type="caution">
    <text evidence="7">Lacks conserved residue(s) required for the propagation of feature annotation.</text>
</comment>
<dbReference type="GO" id="GO:0007156">
    <property type="term" value="P:homophilic cell adhesion via plasma membrane adhesion molecules"/>
    <property type="evidence" value="ECO:0007669"/>
    <property type="project" value="InterPro"/>
</dbReference>
<dbReference type="PROSITE" id="PS00022">
    <property type="entry name" value="EGF_1"/>
    <property type="match status" value="1"/>
</dbReference>
<keyword evidence="6" id="KW-0106">Calcium</keyword>
<feature type="disulfide bond" evidence="7">
    <location>
        <begin position="350"/>
        <end position="359"/>
    </location>
</feature>
<keyword evidence="4 7" id="KW-1015">Disulfide bond</keyword>